<name>A0ABR2Z6X1_9AGAR</name>
<feature type="region of interest" description="Disordered" evidence="1">
    <location>
        <begin position="614"/>
        <end position="661"/>
    </location>
</feature>
<evidence type="ECO:0000256" key="1">
    <source>
        <dbReference type="SAM" id="MobiDB-lite"/>
    </source>
</evidence>
<dbReference type="InterPro" id="IPR041078">
    <property type="entry name" value="Plavaka"/>
</dbReference>
<accession>A0ABR2Z6X1</accession>
<evidence type="ECO:0000313" key="3">
    <source>
        <dbReference type="Proteomes" id="UP001437256"/>
    </source>
</evidence>
<keyword evidence="3" id="KW-1185">Reference proteome</keyword>
<gene>
    <name evidence="2" type="ORF">AAF712_015947</name>
</gene>
<protein>
    <submittedName>
        <fullName evidence="2">Uncharacterized protein</fullName>
    </submittedName>
</protein>
<sequence length="821" mass="95006">MLDSEPTGIAEDLHDQEAGQVDFDMEGWPSEGGETNATLDAWNGAPYCSRSYTLAMNDILIEHHPSITAPNHVMSLNSYLRSQREEATPPPMTKKPWTPFESQIDFDVADFALQAQLNENLTNVLLKLVHRITNSERVSFKNHNNVCKLWERASHMSTPFEKEDLEGSFQPASGEVTYNLLCYVRDTWNWTQDLLEDPLVKHRFHWDAQWLYRWTGRGWERFVSSPWTADRFWDIQVPEDSKYKKLEGFVRLKRVSWQSQMEMILSSIKERSLFGTAFRLMPHHALHLWPCIPISSSDYKEQGFYTLTKGPKLLYPCPVCLVPKENQADHSQDYPARTTETMRALYESRDQNAMMQAGIREVEVRLSLGNASVLLKNLRFFWSLNHSDPYLACSYDQLHAAIGLFHHLLLEFQSVVDEQITVFPRWSGLPHFKHVTNMMFTDGTKEAAIAKQVGFCALNVMSREVDPNGWLLLRCIHVFRRFNMYTALTQHMKETIRKGQLAAIELSKLIQRYSDAVEVEPWQAEGKRTSWCFPKAQTYKHAFDDIMNKGVARNYTTKINENMHSPLKKSYQLQSNFRDFAPQILHLDHYAYVASIINQCLDHYDQREALRKTSPLAPQEARALNGSSNLAEADKGKDQGTDEDVGGLAIEEPSEPTSDEGLTMLVPAQMWSFKALEEEHEGDSAFRQFRTQFQWYLPDFFAKYTSKSLPSSHHCGEEDQVIREYRLIKSFYQSLVGWEIRCDFIRAHPDLFSNKRYDTVLINFEGRNIFACLVFLFKCEVQSAEYEFALIQPYNAPPGSKQVVERDMGLLRVRARPRKES</sequence>
<dbReference type="Pfam" id="PF18759">
    <property type="entry name" value="Plavaka"/>
    <property type="match status" value="1"/>
</dbReference>
<evidence type="ECO:0000313" key="2">
    <source>
        <dbReference type="EMBL" id="KAL0057411.1"/>
    </source>
</evidence>
<comment type="caution">
    <text evidence="2">The sequence shown here is derived from an EMBL/GenBank/DDBJ whole genome shotgun (WGS) entry which is preliminary data.</text>
</comment>
<reference evidence="2 3" key="1">
    <citation type="submission" date="2024-05" db="EMBL/GenBank/DDBJ databases">
        <title>A draft genome resource for the thread blight pathogen Marasmius tenuissimus strain MS-2.</title>
        <authorList>
            <person name="Yulfo-Soto G.E."/>
            <person name="Baruah I.K."/>
            <person name="Amoako-Attah I."/>
            <person name="Bukari Y."/>
            <person name="Meinhardt L.W."/>
            <person name="Bailey B.A."/>
            <person name="Cohen S.P."/>
        </authorList>
    </citation>
    <scope>NUCLEOTIDE SEQUENCE [LARGE SCALE GENOMIC DNA]</scope>
    <source>
        <strain evidence="2 3">MS-2</strain>
    </source>
</reference>
<proteinExistence type="predicted"/>
<feature type="region of interest" description="Disordered" evidence="1">
    <location>
        <begin position="1"/>
        <end position="27"/>
    </location>
</feature>
<dbReference type="Proteomes" id="UP001437256">
    <property type="component" value="Unassembled WGS sequence"/>
</dbReference>
<dbReference type="EMBL" id="JBBXMP010000548">
    <property type="protein sequence ID" value="KAL0057411.1"/>
    <property type="molecule type" value="Genomic_DNA"/>
</dbReference>
<organism evidence="2 3">
    <name type="scientific">Marasmius tenuissimus</name>
    <dbReference type="NCBI Taxonomy" id="585030"/>
    <lineage>
        <taxon>Eukaryota</taxon>
        <taxon>Fungi</taxon>
        <taxon>Dikarya</taxon>
        <taxon>Basidiomycota</taxon>
        <taxon>Agaricomycotina</taxon>
        <taxon>Agaricomycetes</taxon>
        <taxon>Agaricomycetidae</taxon>
        <taxon>Agaricales</taxon>
        <taxon>Marasmiineae</taxon>
        <taxon>Marasmiaceae</taxon>
        <taxon>Marasmius</taxon>
    </lineage>
</organism>